<dbReference type="InterPro" id="IPR003808">
    <property type="entry name" value="Fe-S_metab-assoc_dom"/>
</dbReference>
<dbReference type="GO" id="GO:0016226">
    <property type="term" value="P:iron-sulfur cluster assembly"/>
    <property type="evidence" value="ECO:0007669"/>
    <property type="project" value="UniProtKB-ARBA"/>
</dbReference>
<dbReference type="GO" id="GO:0008047">
    <property type="term" value="F:enzyme activator activity"/>
    <property type="evidence" value="ECO:0007669"/>
    <property type="project" value="UniProtKB-ARBA"/>
</dbReference>
<name>A0AAV6I2V0_9ERIC</name>
<comment type="similarity">
    <text evidence="2">Belongs to the SufE family.</text>
</comment>
<comment type="subcellular location">
    <subcellularLocation>
        <location evidence="1">Plastid</location>
        <location evidence="1">Chloroplast</location>
    </subcellularLocation>
</comment>
<dbReference type="FunFam" id="3.90.1010.10:FF:000010">
    <property type="entry name" value="Quinolinate synthase, chloroplastic"/>
    <property type="match status" value="1"/>
</dbReference>
<evidence type="ECO:0000256" key="1">
    <source>
        <dbReference type="ARBA" id="ARBA00004229"/>
    </source>
</evidence>
<feature type="region of interest" description="Disordered" evidence="5">
    <location>
        <begin position="24"/>
        <end position="46"/>
    </location>
</feature>
<evidence type="ECO:0000256" key="5">
    <source>
        <dbReference type="SAM" id="MobiDB-lite"/>
    </source>
</evidence>
<organism evidence="7 8">
    <name type="scientific">Rhododendron griersonianum</name>
    <dbReference type="NCBI Taxonomy" id="479676"/>
    <lineage>
        <taxon>Eukaryota</taxon>
        <taxon>Viridiplantae</taxon>
        <taxon>Streptophyta</taxon>
        <taxon>Embryophyta</taxon>
        <taxon>Tracheophyta</taxon>
        <taxon>Spermatophyta</taxon>
        <taxon>Magnoliopsida</taxon>
        <taxon>eudicotyledons</taxon>
        <taxon>Gunneridae</taxon>
        <taxon>Pentapetalae</taxon>
        <taxon>asterids</taxon>
        <taxon>Ericales</taxon>
        <taxon>Ericaceae</taxon>
        <taxon>Ericoideae</taxon>
        <taxon>Rhodoreae</taxon>
        <taxon>Rhododendron</taxon>
    </lineage>
</organism>
<dbReference type="PANTHER" id="PTHR43597">
    <property type="entry name" value="SULFUR ACCEPTOR PROTEIN CSDE"/>
    <property type="match status" value="1"/>
</dbReference>
<dbReference type="GO" id="GO:0009507">
    <property type="term" value="C:chloroplast"/>
    <property type="evidence" value="ECO:0007669"/>
    <property type="project" value="UniProtKB-SubCell"/>
</dbReference>
<evidence type="ECO:0000313" key="7">
    <source>
        <dbReference type="EMBL" id="KAG5522020.1"/>
    </source>
</evidence>
<dbReference type="GO" id="GO:0051176">
    <property type="term" value="P:positive regulation of sulfur metabolic process"/>
    <property type="evidence" value="ECO:0007669"/>
    <property type="project" value="UniProtKB-ARBA"/>
</dbReference>
<dbReference type="PANTHER" id="PTHR43597:SF5">
    <property type="entry name" value="SUFE-LIKE PROTEIN 2, CHLOROPLASTIC"/>
    <property type="match status" value="1"/>
</dbReference>
<sequence>MHYSATSKPPPLFLRLPTTKLISPNRNPNWIQPNSKPNKLTITQSPSLKNSLRYFRNNSNSNQEPSSLPFPQNAQENTNLKLQSLASEFKSLPEPIDRVKRLLHYAALLPPLDESTRVDSNRVRGCTTQVWLEVRMDSDGLMRFKIDSDSEITKGFCSCLIWVLDGAAPEEVAAVTADDLADMNVGGFSGGQERSRVNIWANVLMSMKKRTRDLVEERERVQCFPGLVAKIDDHVSANGTYAIAKVCC</sequence>
<evidence type="ECO:0000256" key="2">
    <source>
        <dbReference type="ARBA" id="ARBA00010282"/>
    </source>
</evidence>
<evidence type="ECO:0000256" key="3">
    <source>
        <dbReference type="ARBA" id="ARBA00022528"/>
    </source>
</evidence>
<keyword evidence="8" id="KW-1185">Reference proteome</keyword>
<keyword evidence="3" id="KW-0150">Chloroplast</keyword>
<feature type="domain" description="Fe-S metabolism associated" evidence="6">
    <location>
        <begin position="87"/>
        <end position="209"/>
    </location>
</feature>
<protein>
    <recommendedName>
        <fullName evidence="6">Fe-S metabolism associated domain-containing protein</fullName>
    </recommendedName>
</protein>
<evidence type="ECO:0000259" key="6">
    <source>
        <dbReference type="Pfam" id="PF02657"/>
    </source>
</evidence>
<gene>
    <name evidence="7" type="ORF">RHGRI_034286</name>
</gene>
<dbReference type="Pfam" id="PF02657">
    <property type="entry name" value="SufE"/>
    <property type="match status" value="1"/>
</dbReference>
<comment type="caution">
    <text evidence="7">The sequence shown here is derived from an EMBL/GenBank/DDBJ whole genome shotgun (WGS) entry which is preliminary data.</text>
</comment>
<proteinExistence type="inferred from homology"/>
<dbReference type="SUPFAM" id="SSF82649">
    <property type="entry name" value="SufE/NifU"/>
    <property type="match status" value="1"/>
</dbReference>
<keyword evidence="4" id="KW-0934">Plastid</keyword>
<dbReference type="EMBL" id="JACTNZ010000012">
    <property type="protein sequence ID" value="KAG5522020.1"/>
    <property type="molecule type" value="Genomic_DNA"/>
</dbReference>
<accession>A0AAV6I2V0</accession>
<dbReference type="Gene3D" id="3.90.1010.10">
    <property type="match status" value="1"/>
</dbReference>
<feature type="region of interest" description="Disordered" evidence="5">
    <location>
        <begin position="55"/>
        <end position="74"/>
    </location>
</feature>
<dbReference type="AlphaFoldDB" id="A0AAV6I2V0"/>
<reference evidence="7" key="1">
    <citation type="submission" date="2020-08" db="EMBL/GenBank/DDBJ databases">
        <title>Plant Genome Project.</title>
        <authorList>
            <person name="Zhang R.-G."/>
        </authorList>
    </citation>
    <scope>NUCLEOTIDE SEQUENCE</scope>
    <source>
        <strain evidence="7">WSP0</strain>
        <tissue evidence="7">Leaf</tissue>
    </source>
</reference>
<evidence type="ECO:0000313" key="8">
    <source>
        <dbReference type="Proteomes" id="UP000823749"/>
    </source>
</evidence>
<evidence type="ECO:0000256" key="4">
    <source>
        <dbReference type="ARBA" id="ARBA00022640"/>
    </source>
</evidence>
<dbReference type="Proteomes" id="UP000823749">
    <property type="component" value="Chromosome 12"/>
</dbReference>